<dbReference type="EMBL" id="KZ820446">
    <property type="protein sequence ID" value="PWN47388.1"/>
    <property type="molecule type" value="Genomic_DNA"/>
</dbReference>
<organism evidence="1 2">
    <name type="scientific">Violaceomyces palustris</name>
    <dbReference type="NCBI Taxonomy" id="1673888"/>
    <lineage>
        <taxon>Eukaryota</taxon>
        <taxon>Fungi</taxon>
        <taxon>Dikarya</taxon>
        <taxon>Basidiomycota</taxon>
        <taxon>Ustilaginomycotina</taxon>
        <taxon>Ustilaginomycetes</taxon>
        <taxon>Violaceomycetales</taxon>
        <taxon>Violaceomycetaceae</taxon>
        <taxon>Violaceomyces</taxon>
    </lineage>
</organism>
<proteinExistence type="predicted"/>
<keyword evidence="2" id="KW-1185">Reference proteome</keyword>
<dbReference type="Proteomes" id="UP000245626">
    <property type="component" value="Unassembled WGS sequence"/>
</dbReference>
<evidence type="ECO:0000313" key="2">
    <source>
        <dbReference type="Proteomes" id="UP000245626"/>
    </source>
</evidence>
<reference evidence="1 2" key="1">
    <citation type="journal article" date="2018" name="Mol. Biol. Evol.">
        <title>Broad Genomic Sampling Reveals a Smut Pathogenic Ancestry of the Fungal Clade Ustilaginomycotina.</title>
        <authorList>
            <person name="Kijpornyongpan T."/>
            <person name="Mondo S.J."/>
            <person name="Barry K."/>
            <person name="Sandor L."/>
            <person name="Lee J."/>
            <person name="Lipzen A."/>
            <person name="Pangilinan J."/>
            <person name="LaButti K."/>
            <person name="Hainaut M."/>
            <person name="Henrissat B."/>
            <person name="Grigoriev I.V."/>
            <person name="Spatafora J.W."/>
            <person name="Aime M.C."/>
        </authorList>
    </citation>
    <scope>NUCLEOTIDE SEQUENCE [LARGE SCALE GENOMIC DNA]</scope>
    <source>
        <strain evidence="1 2">SA 807</strain>
    </source>
</reference>
<evidence type="ECO:0000313" key="1">
    <source>
        <dbReference type="EMBL" id="PWN47388.1"/>
    </source>
</evidence>
<protein>
    <submittedName>
        <fullName evidence="1">Uncharacterized protein</fullName>
    </submittedName>
</protein>
<accession>A0ACD0NNG8</accession>
<gene>
    <name evidence="1" type="ORF">IE53DRAFT_371496</name>
</gene>
<name>A0ACD0NNG8_9BASI</name>
<sequence>MNLWTRQPITGVGDLNSYRPSSELDQDFSVRDPNKGLIRKNTANKVDLAICILSLLGTLVIIVPYCLNKNGRKLRHALILGLATSDLASSLLIIISTAALLGDVNLTQEHELCTFLGYTLATSIFTQHLWNLSIVIVTYMILVHPLSSFTLTVERKLIWLWPIFWAFALIVNGFAWGFSGFRYVGGYCSFGPDAGKLFPALFTFIPRAIVVIIIVVLYTQLFFFLRRTNLFKAASSISGSKHASQAERGSAATHGAELKDSLGMNDNTLNNSVQLDSKFLKGPDTDDFTDRSRRSSATTGSPGHGLTWGRFSYKRGYTGSGGKGHVSVQEKATHFFRGRKADKETRGGKDSLVIELQQMKKDIDGDPGAVRSTPDSIRRGANMGQEGPPNPTAIADITYGNALDAAGSSTGGWSTEEGKSEEIMRESNFKALSQDDTMIDSASDRGLTSAMNPIVRHRSHSDPPIAVNLVSFSSPFSTQGRNDNLLHEDESTGENHKDQISDPPNDSLVPALDGARGDADTTSKVRRHRPSKLTIPKKARSDLQPRRPATAGVESAQNSSGPAALGRPRTSSGQPPTTVPGPRTKHHDIFFGQRRRPTRRSLWDEEDSDDDDEDETDSWAFRPMRPRRDVTDFNMISPPQEHLNHFNAPKALQRRGEPSLAHVKSSPNSAVDVMKEHDLSEAADEDPVEILSHGRMNPPEQDFEKALGSNWDWGMDVGAIAANHALQNHGSRRNSQTPSFVNGGLGPGPLERPARFKSPERDIERGVAFGTQSGGQIGTSTSATTSSDGNGVESLGSTLNRQASLLMLLYPAAYCILFSVSIIRIIDDLINPPTESKQQDALHSISRWFIFAQGAFDAIIFQFIERHFRKRMRRRRKKALGEEVSDSLRVRVIKSFKVAWRYVVRTMNETPADAATRNGLEDGDAKGVSWDADKDRDHEYAVAPATDHESDTIGSSPTKANISTKSNPDRKGGDPDRIEVLPK</sequence>